<dbReference type="AlphaFoldDB" id="A7ZBH9"/>
<sequence>MKFENFYKNVKTSKYFDKDSFIGQIVLNGIWYDDKYWRLEKDLLEIYDTYKCEVKIPRELFAGIVSILDVFIMHSTQELIFEKKSIKRPYLSLEFDPKERLEVISSYIFGIYDGDIRSVDFDYMEDLLSIFIKI</sequence>
<dbReference type="Pfam" id="PF15592">
    <property type="entry name" value="Imm41"/>
    <property type="match status" value="1"/>
</dbReference>
<dbReference type="OrthoDB" id="5361782at2"/>
<accession>A7ZBH9</accession>
<gene>
    <name evidence="1" type="ORF">CCC13826_1944</name>
</gene>
<evidence type="ECO:0000313" key="2">
    <source>
        <dbReference type="Proteomes" id="UP000001121"/>
    </source>
</evidence>
<dbReference type="eggNOG" id="ENOG5031K8Q">
    <property type="taxonomic scope" value="Bacteria"/>
</dbReference>
<dbReference type="STRING" id="360104.CCC13826_1944"/>
<dbReference type="RefSeq" id="WP_012001153.1">
    <property type="nucleotide sequence ID" value="NC_009802.2"/>
</dbReference>
<name>A7ZBH9_CAMC1</name>
<reference evidence="2" key="1">
    <citation type="submission" date="2007-10" db="EMBL/GenBank/DDBJ databases">
        <title>Genome sequence of Campylobacter concisus 13826 isolated from human feces.</title>
        <authorList>
            <person name="Fouts D.E."/>
            <person name="Mongodin E.F."/>
            <person name="Puiu D."/>
            <person name="Sebastian Y."/>
            <person name="Miller W.G."/>
            <person name="Mandrell R.E."/>
            <person name="On S."/>
            <person name="Nelson K.E."/>
        </authorList>
    </citation>
    <scope>NUCLEOTIDE SEQUENCE [LARGE SCALE GENOMIC DNA]</scope>
    <source>
        <strain evidence="2">13826</strain>
    </source>
</reference>
<dbReference type="InterPro" id="IPR028959">
    <property type="entry name" value="Imm41"/>
</dbReference>
<dbReference type="EMBL" id="CP000792">
    <property type="protein sequence ID" value="EAT97739.1"/>
    <property type="molecule type" value="Genomic_DNA"/>
</dbReference>
<protein>
    <submittedName>
        <fullName evidence="1">Uncharacterized protein</fullName>
    </submittedName>
</protein>
<dbReference type="KEGG" id="cco:CCC13826_1944"/>
<evidence type="ECO:0000313" key="1">
    <source>
        <dbReference type="EMBL" id="EAT97739.1"/>
    </source>
</evidence>
<dbReference type="HOGENOM" id="CLU_160654_0_0_7"/>
<dbReference type="Proteomes" id="UP000001121">
    <property type="component" value="Chromosome"/>
</dbReference>
<proteinExistence type="predicted"/>
<organism evidence="1 2">
    <name type="scientific">Campylobacter concisus (strain 13826)</name>
    <dbReference type="NCBI Taxonomy" id="360104"/>
    <lineage>
        <taxon>Bacteria</taxon>
        <taxon>Pseudomonadati</taxon>
        <taxon>Campylobacterota</taxon>
        <taxon>Epsilonproteobacteria</taxon>
        <taxon>Campylobacterales</taxon>
        <taxon>Campylobacteraceae</taxon>
        <taxon>Campylobacter</taxon>
    </lineage>
</organism>